<dbReference type="GO" id="GO:0003723">
    <property type="term" value="F:RNA binding"/>
    <property type="evidence" value="ECO:0007669"/>
    <property type="project" value="UniProtKB-KW"/>
</dbReference>
<dbReference type="GO" id="GO:0000455">
    <property type="term" value="P:enzyme-directed rRNA pseudouridine synthesis"/>
    <property type="evidence" value="ECO:0007669"/>
    <property type="project" value="TreeGrafter"/>
</dbReference>
<dbReference type="SUPFAM" id="SSF55174">
    <property type="entry name" value="Alpha-L RNA-binding motif"/>
    <property type="match status" value="1"/>
</dbReference>
<protein>
    <submittedName>
        <fullName evidence="4">RNA pseudouridine synthase</fullName>
    </submittedName>
</protein>
<dbReference type="RefSeq" id="WP_109358650.1">
    <property type="nucleotide sequence ID" value="NZ_QFRJ01000002.1"/>
</dbReference>
<comment type="similarity">
    <text evidence="1">Belongs to the pseudouridine synthase RluA family.</text>
</comment>
<evidence type="ECO:0000256" key="1">
    <source>
        <dbReference type="ARBA" id="ARBA00010876"/>
    </source>
</evidence>
<reference evidence="4 5" key="1">
    <citation type="submission" date="2018-05" db="EMBL/GenBank/DDBJ databases">
        <title>Brumimicrobium oceani sp. nov., isolated from coastal sediment.</title>
        <authorList>
            <person name="Kou Y."/>
        </authorList>
    </citation>
    <scope>NUCLEOTIDE SEQUENCE [LARGE SCALE GENOMIC DNA]</scope>
    <source>
        <strain evidence="4 5">C305</strain>
    </source>
</reference>
<dbReference type="CDD" id="cd00165">
    <property type="entry name" value="S4"/>
    <property type="match status" value="1"/>
</dbReference>
<comment type="caution">
    <text evidence="4">The sequence shown here is derived from an EMBL/GenBank/DDBJ whole genome shotgun (WGS) entry which is preliminary data.</text>
</comment>
<dbReference type="PANTHER" id="PTHR21600">
    <property type="entry name" value="MITOCHONDRIAL RNA PSEUDOURIDINE SYNTHASE"/>
    <property type="match status" value="1"/>
</dbReference>
<accession>A0A2U2XFG3</accession>
<keyword evidence="2" id="KW-0694">RNA-binding</keyword>
<dbReference type="PANTHER" id="PTHR21600:SF87">
    <property type="entry name" value="RNA PSEUDOURIDYLATE SYNTHASE DOMAIN-CONTAINING PROTEIN 1"/>
    <property type="match status" value="1"/>
</dbReference>
<sequence length="304" mass="34627">MTVIPSFHKTEIEKLTVENCEQETRIYDYLVGKLDTISSRKGIKKALSRQQITLNGKRTHSGDYVQEGDQIIIYENSVAAHRVFEIDLNIIYEDNELAIVEKPAGIPVSGNTFKTLQNALPNHLKRSNAKDYLPVPLPVHRLDAPTHGIVIVAKTHSTRVELGHVFERREVKKHYQAIVQGRLEGRGKLNSDINGKEALTYFESLAVFPSVKNEWISLLKLSPHTGRKHQLRIHLSRLGFPIVGDKQYGEKGFTLKHKGLFLAAVGISFRHPKSKEELIFEIALPNKFARFLKREEDWVKRVGK</sequence>
<feature type="domain" description="Pseudouridine synthase RsuA/RluA-like" evidence="3">
    <location>
        <begin position="97"/>
        <end position="236"/>
    </location>
</feature>
<dbReference type="InterPro" id="IPR020103">
    <property type="entry name" value="PsdUridine_synth_cat_dom_sf"/>
</dbReference>
<dbReference type="CDD" id="cd02869">
    <property type="entry name" value="PseudoU_synth_RluA_like"/>
    <property type="match status" value="1"/>
</dbReference>
<evidence type="ECO:0000313" key="5">
    <source>
        <dbReference type="Proteomes" id="UP000245370"/>
    </source>
</evidence>
<evidence type="ECO:0000313" key="4">
    <source>
        <dbReference type="EMBL" id="PWH86538.1"/>
    </source>
</evidence>
<evidence type="ECO:0000259" key="3">
    <source>
        <dbReference type="Pfam" id="PF00849"/>
    </source>
</evidence>
<evidence type="ECO:0000256" key="2">
    <source>
        <dbReference type="PROSITE-ProRule" id="PRU00182"/>
    </source>
</evidence>
<dbReference type="Pfam" id="PF00849">
    <property type="entry name" value="PseudoU_synth_2"/>
    <property type="match status" value="1"/>
</dbReference>
<dbReference type="OrthoDB" id="9807829at2"/>
<gene>
    <name evidence="4" type="ORF">DIT68_04690</name>
</gene>
<dbReference type="EMBL" id="QFRJ01000002">
    <property type="protein sequence ID" value="PWH86538.1"/>
    <property type="molecule type" value="Genomic_DNA"/>
</dbReference>
<dbReference type="AlphaFoldDB" id="A0A2U2XFG3"/>
<dbReference type="Proteomes" id="UP000245370">
    <property type="component" value="Unassembled WGS sequence"/>
</dbReference>
<dbReference type="InterPro" id="IPR006145">
    <property type="entry name" value="PsdUridine_synth_RsuA/RluA"/>
</dbReference>
<dbReference type="InterPro" id="IPR050188">
    <property type="entry name" value="RluA_PseudoU_synthase"/>
</dbReference>
<dbReference type="GO" id="GO:0140098">
    <property type="term" value="F:catalytic activity, acting on RNA"/>
    <property type="evidence" value="ECO:0007669"/>
    <property type="project" value="UniProtKB-ARBA"/>
</dbReference>
<reference evidence="4 5" key="2">
    <citation type="submission" date="2018-05" db="EMBL/GenBank/DDBJ databases">
        <authorList>
            <person name="Lanie J.A."/>
            <person name="Ng W.-L."/>
            <person name="Kazmierczak K.M."/>
            <person name="Andrzejewski T.M."/>
            <person name="Davidsen T.M."/>
            <person name="Wayne K.J."/>
            <person name="Tettelin H."/>
            <person name="Glass J.I."/>
            <person name="Rusch D."/>
            <person name="Podicherti R."/>
            <person name="Tsui H.-C.T."/>
            <person name="Winkler M.E."/>
        </authorList>
    </citation>
    <scope>NUCLEOTIDE SEQUENCE [LARGE SCALE GENOMIC DNA]</scope>
    <source>
        <strain evidence="4 5">C305</strain>
    </source>
</reference>
<proteinExistence type="inferred from homology"/>
<organism evidence="4 5">
    <name type="scientific">Brumimicrobium oceani</name>
    <dbReference type="NCBI Taxonomy" id="2100725"/>
    <lineage>
        <taxon>Bacteria</taxon>
        <taxon>Pseudomonadati</taxon>
        <taxon>Bacteroidota</taxon>
        <taxon>Flavobacteriia</taxon>
        <taxon>Flavobacteriales</taxon>
        <taxon>Crocinitomicaceae</taxon>
        <taxon>Brumimicrobium</taxon>
    </lineage>
</organism>
<name>A0A2U2XFG3_9FLAO</name>
<dbReference type="PROSITE" id="PS50889">
    <property type="entry name" value="S4"/>
    <property type="match status" value="1"/>
</dbReference>
<dbReference type="GO" id="GO:0009982">
    <property type="term" value="F:pseudouridine synthase activity"/>
    <property type="evidence" value="ECO:0007669"/>
    <property type="project" value="InterPro"/>
</dbReference>
<dbReference type="Gene3D" id="3.30.2350.10">
    <property type="entry name" value="Pseudouridine synthase"/>
    <property type="match status" value="1"/>
</dbReference>
<keyword evidence="5" id="KW-1185">Reference proteome</keyword>
<dbReference type="SUPFAM" id="SSF55120">
    <property type="entry name" value="Pseudouridine synthase"/>
    <property type="match status" value="1"/>
</dbReference>